<sequence>MRAPTGDQYRLELAAEGRRVSAVVTEVAAGIRSLSIDGVDLVEPFAESAIPPGGAGIVLVPWPNRVRDGRWTLDGEPQQLDLTEPKAGNAIHGLLRNTAYRVLEQEGHRVRQAATVHPQHGYPFLVDTTVEHRLTADGMTVTHTLSNAGTAAAPVAVGAHPYLRVGDVPVEELTLTVDAATRFVTDEKQIPVTEEPVAGTEFDLSGGRRIGDLTIDQGYGSVRVTNGRSRHRVEAPDGRAVELWADAEFGYAQVFTPPAFASIDGPRRAVAIEPMTAPADALNSGAGLRWLAPGERWELAWGIRFVASA</sequence>
<dbReference type="PANTHER" id="PTHR10091">
    <property type="entry name" value="ALDOSE-1-EPIMERASE"/>
    <property type="match status" value="1"/>
</dbReference>
<keyword evidence="2" id="KW-1185">Reference proteome</keyword>
<dbReference type="InterPro" id="IPR011013">
    <property type="entry name" value="Gal_mutarotase_sf_dom"/>
</dbReference>
<dbReference type="Pfam" id="PF01263">
    <property type="entry name" value="Aldose_epim"/>
    <property type="match status" value="1"/>
</dbReference>
<comment type="caution">
    <text evidence="1">The sequence shown here is derived from an EMBL/GenBank/DDBJ whole genome shotgun (WGS) entry which is preliminary data.</text>
</comment>
<accession>A0ABT2GIQ3</accession>
<dbReference type="PANTHER" id="PTHR10091:SF0">
    <property type="entry name" value="GALACTOSE MUTAROTASE"/>
    <property type="match status" value="1"/>
</dbReference>
<dbReference type="SUPFAM" id="SSF74650">
    <property type="entry name" value="Galactose mutarotase-like"/>
    <property type="match status" value="1"/>
</dbReference>
<name>A0ABT2GIQ3_9MICO</name>
<dbReference type="EMBL" id="JANTEZ010000003">
    <property type="protein sequence ID" value="MCS5714754.1"/>
    <property type="molecule type" value="Genomic_DNA"/>
</dbReference>
<dbReference type="InterPro" id="IPR008183">
    <property type="entry name" value="Aldose_1/G6P_1-epimerase"/>
</dbReference>
<dbReference type="Gene3D" id="2.70.98.10">
    <property type="match status" value="1"/>
</dbReference>
<dbReference type="RefSeq" id="WP_259486267.1">
    <property type="nucleotide sequence ID" value="NZ_JANTEZ010000003.1"/>
</dbReference>
<dbReference type="CDD" id="cd09022">
    <property type="entry name" value="Aldose_epim_Ec_YihR"/>
    <property type="match status" value="1"/>
</dbReference>
<dbReference type="Proteomes" id="UP001165580">
    <property type="component" value="Unassembled WGS sequence"/>
</dbReference>
<dbReference type="InterPro" id="IPR014718">
    <property type="entry name" value="GH-type_carb-bd"/>
</dbReference>
<evidence type="ECO:0000313" key="1">
    <source>
        <dbReference type="EMBL" id="MCS5714754.1"/>
    </source>
</evidence>
<evidence type="ECO:0000313" key="2">
    <source>
        <dbReference type="Proteomes" id="UP001165580"/>
    </source>
</evidence>
<dbReference type="InterPro" id="IPR037480">
    <property type="entry name" value="YihR-like"/>
</dbReference>
<organism evidence="1 2">
    <name type="scientific">Herbiconiux gentiana</name>
    <dbReference type="NCBI Taxonomy" id="2970912"/>
    <lineage>
        <taxon>Bacteria</taxon>
        <taxon>Bacillati</taxon>
        <taxon>Actinomycetota</taxon>
        <taxon>Actinomycetes</taxon>
        <taxon>Micrococcales</taxon>
        <taxon>Microbacteriaceae</taxon>
        <taxon>Herbiconiux</taxon>
    </lineage>
</organism>
<reference evidence="1" key="1">
    <citation type="submission" date="2022-08" db="EMBL/GenBank/DDBJ databases">
        <authorList>
            <person name="Deng Y."/>
            <person name="Han X.-F."/>
            <person name="Zhang Y.-Q."/>
        </authorList>
    </citation>
    <scope>NUCLEOTIDE SEQUENCE</scope>
    <source>
        <strain evidence="1">CPCC 205716</strain>
    </source>
</reference>
<gene>
    <name evidence="1" type="ORF">NVV95_09350</name>
</gene>
<proteinExistence type="predicted"/>
<protein>
    <submittedName>
        <fullName evidence="1">Aldose 1-epimerase family protein</fullName>
    </submittedName>
</protein>